<evidence type="ECO:0000313" key="1">
    <source>
        <dbReference type="EMBL" id="CAG7728406.1"/>
    </source>
</evidence>
<gene>
    <name evidence="1" type="ORF">AFUS01_LOCUS17185</name>
</gene>
<organism evidence="1 2">
    <name type="scientific">Allacma fusca</name>
    <dbReference type="NCBI Taxonomy" id="39272"/>
    <lineage>
        <taxon>Eukaryota</taxon>
        <taxon>Metazoa</taxon>
        <taxon>Ecdysozoa</taxon>
        <taxon>Arthropoda</taxon>
        <taxon>Hexapoda</taxon>
        <taxon>Collembola</taxon>
        <taxon>Symphypleona</taxon>
        <taxon>Sminthuridae</taxon>
        <taxon>Allacma</taxon>
    </lineage>
</organism>
<dbReference type="EMBL" id="CAJVCH010162905">
    <property type="protein sequence ID" value="CAG7728406.1"/>
    <property type="molecule type" value="Genomic_DNA"/>
</dbReference>
<reference evidence="1" key="1">
    <citation type="submission" date="2021-06" db="EMBL/GenBank/DDBJ databases">
        <authorList>
            <person name="Hodson N. C."/>
            <person name="Mongue J. A."/>
            <person name="Jaron S. K."/>
        </authorList>
    </citation>
    <scope>NUCLEOTIDE SEQUENCE</scope>
</reference>
<keyword evidence="2" id="KW-1185">Reference proteome</keyword>
<name>A0A8J2P994_9HEXA</name>
<accession>A0A8J2P994</accession>
<dbReference type="AlphaFoldDB" id="A0A8J2P994"/>
<protein>
    <submittedName>
        <fullName evidence="1">Uncharacterized protein</fullName>
    </submittedName>
</protein>
<feature type="non-terminal residue" evidence="1">
    <location>
        <position position="288"/>
    </location>
</feature>
<proteinExistence type="predicted"/>
<dbReference type="Proteomes" id="UP000708208">
    <property type="component" value="Unassembled WGS sequence"/>
</dbReference>
<comment type="caution">
    <text evidence="1">The sequence shown here is derived from an EMBL/GenBank/DDBJ whole genome shotgun (WGS) entry which is preliminary data.</text>
</comment>
<evidence type="ECO:0000313" key="2">
    <source>
        <dbReference type="Proteomes" id="UP000708208"/>
    </source>
</evidence>
<sequence>MESPLESLPQCVICLTEIADLTLKHERSEWNWDEACVLKLFEIDPESLDNLPSLTYFCHTCSLRNQKMWELCSQISLLQQSLQEMKLTLEMDFKRGFNLERAHKMLDRTDFLRYQLAKSIKILPREQHYEDTPVSSQCSIETSDFSFAIHKVDAILNDCHENISTPTESNDVIITDNNSHIIPSESCEVTLEEPVNTERSLSEPEPKVGGRARRRKVLKKSFEKAMPEVVKKEKVKLKDLRVKVCIIPPDLLTNVPINVHTIPDYIPPVTIRSTRLKTKSKLKVEQIV</sequence>